<name>A0A4Y9JBZ8_9STRE</name>
<dbReference type="RefSeq" id="WP_135181186.1">
    <property type="nucleotide sequence ID" value="NZ_JADGKZ010000002.1"/>
</dbReference>
<proteinExistence type="predicted"/>
<evidence type="ECO:0000256" key="1">
    <source>
        <dbReference type="SAM" id="Coils"/>
    </source>
</evidence>
<keyword evidence="1" id="KW-0175">Coiled coil</keyword>
<evidence type="ECO:0000313" key="3">
    <source>
        <dbReference type="Proteomes" id="UP000297253"/>
    </source>
</evidence>
<dbReference type="OrthoDB" id="2193183at2"/>
<dbReference type="Proteomes" id="UP000297253">
    <property type="component" value="Unassembled WGS sequence"/>
</dbReference>
<evidence type="ECO:0000313" key="2">
    <source>
        <dbReference type="EMBL" id="TFU98513.1"/>
    </source>
</evidence>
<sequence>MKVKDRLANKRFELDQKIVEKERTIDEMRQTFREASRFLDELEMEISRGFSEIQALNEELIAQGSYQSHWESVENQGKQHYLSQLLENERVELTKSHQSVINSLEEERSAIQKERNNLSWD</sequence>
<dbReference type="AlphaFoldDB" id="A0A4Y9JBZ8"/>
<gene>
    <name evidence="2" type="ORF">E4T82_01730</name>
</gene>
<comment type="caution">
    <text evidence="2">The sequence shown here is derived from an EMBL/GenBank/DDBJ whole genome shotgun (WGS) entry which is preliminary data.</text>
</comment>
<accession>A0A4Y9JBZ8</accession>
<protein>
    <submittedName>
        <fullName evidence="2">Uncharacterized protein</fullName>
    </submittedName>
</protein>
<reference evidence="2 3" key="1">
    <citation type="submission" date="2019-03" db="EMBL/GenBank/DDBJ databases">
        <title>Diversity of the mouse oral microbiome.</title>
        <authorList>
            <person name="Joseph S."/>
            <person name="Aduse-Opoku J."/>
            <person name="Curtis M."/>
            <person name="Wade W."/>
            <person name="Hashim A."/>
        </authorList>
    </citation>
    <scope>NUCLEOTIDE SEQUENCE [LARGE SCALE GENOMIC DNA]</scope>
    <source>
        <strain evidence="2 3">WM131</strain>
    </source>
</reference>
<feature type="coiled-coil region" evidence="1">
    <location>
        <begin position="25"/>
        <end position="59"/>
    </location>
</feature>
<dbReference type="EMBL" id="SPPD01000002">
    <property type="protein sequence ID" value="TFU98513.1"/>
    <property type="molecule type" value="Genomic_DNA"/>
</dbReference>
<organism evidence="2 3">
    <name type="scientific">Streptococcus cuniculi</name>
    <dbReference type="NCBI Taxonomy" id="1432788"/>
    <lineage>
        <taxon>Bacteria</taxon>
        <taxon>Bacillati</taxon>
        <taxon>Bacillota</taxon>
        <taxon>Bacilli</taxon>
        <taxon>Lactobacillales</taxon>
        <taxon>Streptococcaceae</taxon>
        <taxon>Streptococcus</taxon>
    </lineage>
</organism>